<dbReference type="InterPro" id="IPR024072">
    <property type="entry name" value="DHFR-like_dom_sf"/>
</dbReference>
<feature type="binding site" evidence="14">
    <location>
        <position position="219"/>
    </location>
    <ligand>
        <name>substrate</name>
    </ligand>
</feature>
<dbReference type="AlphaFoldDB" id="A0A0B1QAP6"/>
<evidence type="ECO:0000313" key="18">
    <source>
        <dbReference type="Proteomes" id="UP000030826"/>
    </source>
</evidence>
<comment type="cofactor">
    <cofactor evidence="12 15">
        <name>Zn(2+)</name>
        <dbReference type="ChEBI" id="CHEBI:29105"/>
    </cofactor>
    <text evidence="12 15">Binds 1 zinc ion.</text>
</comment>
<dbReference type="PIRSF" id="PIRSF006769">
    <property type="entry name" value="RibD"/>
    <property type="match status" value="1"/>
</dbReference>
<dbReference type="CDD" id="cd01284">
    <property type="entry name" value="Riboflavin_deaminase-reductase"/>
    <property type="match status" value="1"/>
</dbReference>
<evidence type="ECO:0000256" key="8">
    <source>
        <dbReference type="ARBA" id="ARBA00022833"/>
    </source>
</evidence>
<evidence type="ECO:0000256" key="9">
    <source>
        <dbReference type="ARBA" id="ARBA00022857"/>
    </source>
</evidence>
<keyword evidence="8 12" id="KW-0862">Zinc</keyword>
<keyword evidence="12" id="KW-0378">Hydrolase</keyword>
<feature type="binding site" evidence="14">
    <location>
        <position position="166"/>
    </location>
    <ligand>
        <name>NADP(+)</name>
        <dbReference type="ChEBI" id="CHEBI:58349"/>
    </ligand>
</feature>
<comment type="caution">
    <text evidence="17">The sequence shown here is derived from an EMBL/GenBank/DDBJ whole genome shotgun (WGS) entry which is preliminary data.</text>
</comment>
<feature type="binding site" evidence="14">
    <location>
        <position position="208"/>
    </location>
    <ligand>
        <name>NADP(+)</name>
        <dbReference type="ChEBI" id="CHEBI:58349"/>
    </ligand>
</feature>
<dbReference type="GO" id="GO:0008835">
    <property type="term" value="F:diaminohydroxyphosphoribosylaminopyrimidine deaminase activity"/>
    <property type="evidence" value="ECO:0007669"/>
    <property type="project" value="UniProtKB-EC"/>
</dbReference>
<dbReference type="OrthoDB" id="9800865at2"/>
<evidence type="ECO:0000256" key="6">
    <source>
        <dbReference type="ARBA" id="ARBA00022619"/>
    </source>
</evidence>
<protein>
    <recommendedName>
        <fullName evidence="12">Riboflavin biosynthesis protein RibD</fullName>
    </recommendedName>
    <domain>
        <recommendedName>
            <fullName evidence="12">Diaminohydroxyphosphoribosylaminopyrimidine deaminase</fullName>
            <shortName evidence="12">DRAP deaminase</shortName>
            <ecNumber evidence="12">3.5.4.26</ecNumber>
        </recommendedName>
        <alternativeName>
            <fullName evidence="12">Riboflavin-specific deaminase</fullName>
        </alternativeName>
    </domain>
    <domain>
        <recommendedName>
            <fullName evidence="12">5-amino-6-(5-phosphoribosylamino)uracil reductase</fullName>
            <ecNumber evidence="12">1.1.1.193</ecNumber>
        </recommendedName>
        <alternativeName>
            <fullName evidence="12">HTP reductase</fullName>
        </alternativeName>
    </domain>
</protein>
<keyword evidence="10 12" id="KW-0560">Oxidoreductase</keyword>
<evidence type="ECO:0000256" key="14">
    <source>
        <dbReference type="PIRSR" id="PIRSR006769-2"/>
    </source>
</evidence>
<proteinExistence type="inferred from homology"/>
<feature type="domain" description="CMP/dCMP-type deaminase" evidence="16">
    <location>
        <begin position="8"/>
        <end position="134"/>
    </location>
</feature>
<gene>
    <name evidence="17" type="ORF">LA66_07910</name>
</gene>
<feature type="binding site" evidence="14">
    <location>
        <position position="216"/>
    </location>
    <ligand>
        <name>substrate</name>
    </ligand>
</feature>
<name>A0A0B1QAP6_9HYPH</name>
<sequence>MAIAPIMQDDERFMAAAIRLSQRHVGATGSNPSVGALIVRFDGAGAPLVVGRGVTAAGGRPHAEVVALSEAGDAARGATAYVTLEPCSHHGLTPPCASALLRAGVRRAVIALGDPDARVDGRGFAMLRAGGVDVVEHVGAADARDPLAGFMTRMLTGRPLLTVKVAVSADGGIALAGHRPAQITSPIANAQTHLVRARSDVILVGVGTVASDDPMLTCRLPGLQHRSPIRVVYDPALRTHIDAKLVSTARQVPTILAIRASIPEERRAAFLEAGCEFITLADDEGPEALLRHLGERRVSSVLFEAGERLGRSVLEAGLADRIVLVQAPLTLGPGRVVSPVRDDHLSAMRLTREARFGCDVWREYERI</sequence>
<comment type="similarity">
    <text evidence="4 12">In the N-terminal section; belongs to the cytidine and deoxycytidylate deaminase family.</text>
</comment>
<dbReference type="Pfam" id="PF01872">
    <property type="entry name" value="RibD_C"/>
    <property type="match status" value="1"/>
</dbReference>
<reference evidence="17 18" key="1">
    <citation type="submission" date="2014-09" db="EMBL/GenBank/DDBJ databases">
        <title>Isolation and characterization of Aurantimonas altamirensis ON-56566 from clinical sample following a dog bite.</title>
        <authorList>
            <person name="Eshaghi A."/>
            <person name="Li A."/>
            <person name="Shahinas D."/>
            <person name="Bahn P."/>
            <person name="Kus J.V."/>
            <person name="Patel S.N."/>
        </authorList>
    </citation>
    <scope>NUCLEOTIDE SEQUENCE [LARGE SCALE GENOMIC DNA]</scope>
    <source>
        <strain evidence="17 18">ON-56566</strain>
    </source>
</reference>
<dbReference type="Proteomes" id="UP000030826">
    <property type="component" value="Unassembled WGS sequence"/>
</dbReference>
<dbReference type="InterPro" id="IPR004794">
    <property type="entry name" value="Eubact_RibD"/>
</dbReference>
<dbReference type="PROSITE" id="PS00903">
    <property type="entry name" value="CYT_DCMP_DEAMINASES_1"/>
    <property type="match status" value="1"/>
</dbReference>
<dbReference type="EC" id="1.1.1.193" evidence="12"/>
<dbReference type="UniPathway" id="UPA00275">
    <property type="reaction ID" value="UER00401"/>
</dbReference>
<evidence type="ECO:0000313" key="17">
    <source>
        <dbReference type="EMBL" id="KHJ56446.1"/>
    </source>
</evidence>
<keyword evidence="6 12" id="KW-0686">Riboflavin biosynthesis</keyword>
<evidence type="ECO:0000256" key="3">
    <source>
        <dbReference type="ARBA" id="ARBA00004910"/>
    </source>
</evidence>
<dbReference type="Gene3D" id="3.40.430.10">
    <property type="entry name" value="Dihydrofolate Reductase, subunit A"/>
    <property type="match status" value="1"/>
</dbReference>
<evidence type="ECO:0000256" key="2">
    <source>
        <dbReference type="ARBA" id="ARBA00004882"/>
    </source>
</evidence>
<dbReference type="SUPFAM" id="SSF53597">
    <property type="entry name" value="Dihydrofolate reductase-like"/>
    <property type="match status" value="1"/>
</dbReference>
<feature type="binding site" evidence="14">
    <location>
        <position position="304"/>
    </location>
    <ligand>
        <name>substrate</name>
    </ligand>
</feature>
<dbReference type="PANTHER" id="PTHR38011">
    <property type="entry name" value="DIHYDROFOLATE REDUCTASE FAMILY PROTEIN (AFU_ORTHOLOGUE AFUA_8G06820)"/>
    <property type="match status" value="1"/>
</dbReference>
<evidence type="ECO:0000256" key="1">
    <source>
        <dbReference type="ARBA" id="ARBA00002151"/>
    </source>
</evidence>
<dbReference type="NCBIfam" id="TIGR00326">
    <property type="entry name" value="eubact_ribD"/>
    <property type="match status" value="1"/>
</dbReference>
<dbReference type="InterPro" id="IPR016192">
    <property type="entry name" value="APOBEC/CMP_deaminase_Zn-bd"/>
</dbReference>
<feature type="binding site" evidence="15">
    <location>
        <position position="62"/>
    </location>
    <ligand>
        <name>Zn(2+)</name>
        <dbReference type="ChEBI" id="CHEBI:29105"/>
        <note>catalytic</note>
    </ligand>
</feature>
<comment type="function">
    <text evidence="1 12">Converts 2,5-diamino-6-(ribosylamino)-4(3h)-pyrimidinone 5'-phosphate into 5-amino-6-(ribosylamino)-2,4(1h,3h)-pyrimidinedione 5'-phosphate.</text>
</comment>
<evidence type="ECO:0000256" key="7">
    <source>
        <dbReference type="ARBA" id="ARBA00022723"/>
    </source>
</evidence>
<dbReference type="InterPro" id="IPR002734">
    <property type="entry name" value="RibDG_C"/>
</dbReference>
<dbReference type="PROSITE" id="PS51747">
    <property type="entry name" value="CYT_DCMP_DEAMINASES_2"/>
    <property type="match status" value="1"/>
</dbReference>
<dbReference type="Pfam" id="PF00383">
    <property type="entry name" value="dCMP_cyt_deam_1"/>
    <property type="match status" value="1"/>
</dbReference>
<feature type="active site" description="Proton donor" evidence="13">
    <location>
        <position position="64"/>
    </location>
</feature>
<evidence type="ECO:0000256" key="15">
    <source>
        <dbReference type="PIRSR" id="PIRSR006769-3"/>
    </source>
</evidence>
<evidence type="ECO:0000256" key="13">
    <source>
        <dbReference type="PIRSR" id="PIRSR006769-1"/>
    </source>
</evidence>
<dbReference type="GO" id="GO:0009231">
    <property type="term" value="P:riboflavin biosynthetic process"/>
    <property type="evidence" value="ECO:0007669"/>
    <property type="project" value="UniProtKB-UniPathway"/>
</dbReference>
<dbReference type="InterPro" id="IPR050765">
    <property type="entry name" value="Riboflavin_Biosynth_HTPR"/>
</dbReference>
<feature type="binding site" evidence="14">
    <location>
        <position position="212"/>
    </location>
    <ligand>
        <name>NADP(+)</name>
        <dbReference type="ChEBI" id="CHEBI:58349"/>
    </ligand>
</feature>
<dbReference type="InterPro" id="IPR002125">
    <property type="entry name" value="CMP_dCMP_dom"/>
</dbReference>
<comment type="pathway">
    <text evidence="2 12">Cofactor biosynthesis; riboflavin biosynthesis; 5-amino-6-(D-ribitylamino)uracil from GTP: step 2/4.</text>
</comment>
<comment type="catalytic activity">
    <reaction evidence="12">
        <text>5-amino-6-(5-phospho-D-ribitylamino)uracil + NADP(+) = 5-amino-6-(5-phospho-D-ribosylamino)uracil + NADPH + H(+)</text>
        <dbReference type="Rhea" id="RHEA:17845"/>
        <dbReference type="ChEBI" id="CHEBI:15378"/>
        <dbReference type="ChEBI" id="CHEBI:57783"/>
        <dbReference type="ChEBI" id="CHEBI:58349"/>
        <dbReference type="ChEBI" id="CHEBI:58421"/>
        <dbReference type="ChEBI" id="CHEBI:58453"/>
        <dbReference type="EC" id="1.1.1.193"/>
    </reaction>
</comment>
<dbReference type="RefSeq" id="WP_039190256.1">
    <property type="nucleotide sequence ID" value="NZ_JRFJ01000001.1"/>
</dbReference>
<evidence type="ECO:0000256" key="4">
    <source>
        <dbReference type="ARBA" id="ARBA00005259"/>
    </source>
</evidence>
<evidence type="ECO:0000256" key="10">
    <source>
        <dbReference type="ARBA" id="ARBA00023002"/>
    </source>
</evidence>
<comment type="similarity">
    <text evidence="5 12">In the C-terminal section; belongs to the HTP reductase family.</text>
</comment>
<dbReference type="GO" id="GO:0008270">
    <property type="term" value="F:zinc ion binding"/>
    <property type="evidence" value="ECO:0007669"/>
    <property type="project" value="InterPro"/>
</dbReference>
<keyword evidence="9 12" id="KW-0521">NADP</keyword>
<evidence type="ECO:0000259" key="16">
    <source>
        <dbReference type="PROSITE" id="PS51747"/>
    </source>
</evidence>
<comment type="catalytic activity">
    <reaction evidence="12">
        <text>2,5-diamino-6-hydroxy-4-(5-phosphoribosylamino)-pyrimidine + H2O + H(+) = 5-amino-6-(5-phospho-D-ribosylamino)uracil + NH4(+)</text>
        <dbReference type="Rhea" id="RHEA:21868"/>
        <dbReference type="ChEBI" id="CHEBI:15377"/>
        <dbReference type="ChEBI" id="CHEBI:15378"/>
        <dbReference type="ChEBI" id="CHEBI:28938"/>
        <dbReference type="ChEBI" id="CHEBI:58453"/>
        <dbReference type="ChEBI" id="CHEBI:58614"/>
        <dbReference type="EC" id="3.5.4.26"/>
    </reaction>
</comment>
<dbReference type="GO" id="GO:0008703">
    <property type="term" value="F:5-amino-6-(5-phosphoribosylamino)uracil reductase activity"/>
    <property type="evidence" value="ECO:0007669"/>
    <property type="project" value="UniProtKB-EC"/>
</dbReference>
<evidence type="ECO:0000256" key="11">
    <source>
        <dbReference type="ARBA" id="ARBA00023268"/>
    </source>
</evidence>
<dbReference type="STRING" id="370622.LA66_07910"/>
<feature type="binding site" evidence="14">
    <location>
        <position position="196"/>
    </location>
    <ligand>
        <name>substrate</name>
    </ligand>
</feature>
<organism evidence="17 18">
    <name type="scientific">Aureimonas altamirensis</name>
    <dbReference type="NCBI Taxonomy" id="370622"/>
    <lineage>
        <taxon>Bacteria</taxon>
        <taxon>Pseudomonadati</taxon>
        <taxon>Pseudomonadota</taxon>
        <taxon>Alphaproteobacteria</taxon>
        <taxon>Hyphomicrobiales</taxon>
        <taxon>Aurantimonadaceae</taxon>
        <taxon>Aureimonas</taxon>
    </lineage>
</organism>
<dbReference type="Gene3D" id="3.40.140.10">
    <property type="entry name" value="Cytidine Deaminase, domain 2"/>
    <property type="match status" value="1"/>
</dbReference>
<dbReference type="PANTHER" id="PTHR38011:SF7">
    <property type="entry name" value="2,5-DIAMINO-6-RIBOSYLAMINO-4(3H)-PYRIMIDINONE 5'-PHOSPHATE REDUCTASE"/>
    <property type="match status" value="1"/>
</dbReference>
<feature type="binding site" evidence="14">
    <location>
        <begin position="306"/>
        <end position="312"/>
    </location>
    <ligand>
        <name>NADP(+)</name>
        <dbReference type="ChEBI" id="CHEBI:58349"/>
    </ligand>
</feature>
<feature type="binding site" evidence="15">
    <location>
        <position position="87"/>
    </location>
    <ligand>
        <name>Zn(2+)</name>
        <dbReference type="ChEBI" id="CHEBI:29105"/>
        <note>catalytic</note>
    </ligand>
</feature>
<evidence type="ECO:0000256" key="12">
    <source>
        <dbReference type="PIRNR" id="PIRNR006769"/>
    </source>
</evidence>
<keyword evidence="7 12" id="KW-0479">Metal-binding</keyword>
<dbReference type="EC" id="3.5.4.26" evidence="12"/>
<evidence type="ECO:0000256" key="5">
    <source>
        <dbReference type="ARBA" id="ARBA00007417"/>
    </source>
</evidence>
<comment type="pathway">
    <text evidence="3 12">Cofactor biosynthesis; riboflavin biosynthesis; 5-amino-6-(D-ribitylamino)uracil from GTP: step 3/4.</text>
</comment>
<dbReference type="EMBL" id="JRFJ01000001">
    <property type="protein sequence ID" value="KHJ56446.1"/>
    <property type="molecule type" value="Genomic_DNA"/>
</dbReference>
<dbReference type="SUPFAM" id="SSF53927">
    <property type="entry name" value="Cytidine deaminase-like"/>
    <property type="match status" value="1"/>
</dbReference>
<feature type="binding site" evidence="15">
    <location>
        <position position="96"/>
    </location>
    <ligand>
        <name>Zn(2+)</name>
        <dbReference type="ChEBI" id="CHEBI:29105"/>
        <note>catalytic</note>
    </ligand>
</feature>
<keyword evidence="11" id="KW-0511">Multifunctional enzyme</keyword>
<dbReference type="InterPro" id="IPR016193">
    <property type="entry name" value="Cytidine_deaminase-like"/>
</dbReference>
<accession>A0A0B1QAP6</accession>